<evidence type="ECO:0000256" key="1">
    <source>
        <dbReference type="ARBA" id="ARBA00009437"/>
    </source>
</evidence>
<dbReference type="PRINTS" id="PR00039">
    <property type="entry name" value="HTHLYSR"/>
</dbReference>
<evidence type="ECO:0000256" key="4">
    <source>
        <dbReference type="ARBA" id="ARBA00023163"/>
    </source>
</evidence>
<organism evidence="6 7">
    <name type="scientific">Anaeroselena agilis</name>
    <dbReference type="NCBI Taxonomy" id="3063788"/>
    <lineage>
        <taxon>Bacteria</taxon>
        <taxon>Bacillati</taxon>
        <taxon>Bacillota</taxon>
        <taxon>Negativicutes</taxon>
        <taxon>Acetonemataceae</taxon>
        <taxon>Anaeroselena</taxon>
    </lineage>
</organism>
<evidence type="ECO:0000259" key="5">
    <source>
        <dbReference type="PROSITE" id="PS50931"/>
    </source>
</evidence>
<evidence type="ECO:0000256" key="3">
    <source>
        <dbReference type="ARBA" id="ARBA00023125"/>
    </source>
</evidence>
<keyword evidence="3" id="KW-0238">DNA-binding</keyword>
<dbReference type="InterPro" id="IPR036390">
    <property type="entry name" value="WH_DNA-bd_sf"/>
</dbReference>
<dbReference type="InterPro" id="IPR000847">
    <property type="entry name" value="LysR_HTH_N"/>
</dbReference>
<name>A0ABU3P017_9FIRM</name>
<dbReference type="RefSeq" id="WP_413780878.1">
    <property type="nucleotide sequence ID" value="NZ_JAUOZS010000001.1"/>
</dbReference>
<dbReference type="InterPro" id="IPR036388">
    <property type="entry name" value="WH-like_DNA-bd_sf"/>
</dbReference>
<dbReference type="EMBL" id="JAUOZS010000001">
    <property type="protein sequence ID" value="MDT8902396.1"/>
    <property type="molecule type" value="Genomic_DNA"/>
</dbReference>
<keyword evidence="2" id="KW-0805">Transcription regulation</keyword>
<dbReference type="SUPFAM" id="SSF53850">
    <property type="entry name" value="Periplasmic binding protein-like II"/>
    <property type="match status" value="1"/>
</dbReference>
<evidence type="ECO:0000313" key="7">
    <source>
        <dbReference type="Proteomes" id="UP001254848"/>
    </source>
</evidence>
<sequence>MDVRDMRYFLAVAEEGSINAASKRLHIAQPPLSRQMRQLEERLGVKLFERGSRKVRLTEAGRLLQHRAEQLLGQLENAVQEMREFDAGTSGTLSIGTVTSAGATILPGVARVFRDRYPGVRFQLWEGETERIIELLNRGSVEIGITRFSSDSAMYQSIRLPNEPLVAAVSKNRAAWLEGADERVALRELAGKPLLIHRKYEAMLIGHCEQCGFAPEIVCMSDDVMPILAWADADIGVAIVPRSAIGLVPGASLAYRVIADPHLETTSAVVWLRGRYLSAAARNFLALFTALRAGEPAGE</sequence>
<dbReference type="PANTHER" id="PTHR30346:SF28">
    <property type="entry name" value="HTH-TYPE TRANSCRIPTIONAL REGULATOR CYNR"/>
    <property type="match status" value="1"/>
</dbReference>
<feature type="domain" description="HTH lysR-type" evidence="5">
    <location>
        <begin position="1"/>
        <end position="58"/>
    </location>
</feature>
<dbReference type="PROSITE" id="PS50931">
    <property type="entry name" value="HTH_LYSR"/>
    <property type="match status" value="1"/>
</dbReference>
<gene>
    <name evidence="6" type="ORF">Q4T40_14195</name>
</gene>
<dbReference type="SUPFAM" id="SSF46785">
    <property type="entry name" value="Winged helix' DNA-binding domain"/>
    <property type="match status" value="1"/>
</dbReference>
<dbReference type="CDD" id="cd05466">
    <property type="entry name" value="PBP2_LTTR_substrate"/>
    <property type="match status" value="1"/>
</dbReference>
<proteinExistence type="inferred from homology"/>
<accession>A0ABU3P017</accession>
<reference evidence="6 7" key="1">
    <citation type="submission" date="2023-07" db="EMBL/GenBank/DDBJ databases">
        <title>The novel representative of Negativicutes class, Anaeroselena agilis gen. nov. sp. nov.</title>
        <authorList>
            <person name="Prokofeva M.I."/>
            <person name="Elcheninov A.G."/>
            <person name="Klyukina A."/>
            <person name="Kublanov I.V."/>
            <person name="Frolov E.N."/>
            <person name="Podosokorskaya O.A."/>
        </authorList>
    </citation>
    <scope>NUCLEOTIDE SEQUENCE [LARGE SCALE GENOMIC DNA]</scope>
    <source>
        <strain evidence="6 7">4137-cl</strain>
    </source>
</reference>
<evidence type="ECO:0000313" key="6">
    <source>
        <dbReference type="EMBL" id="MDT8902396.1"/>
    </source>
</evidence>
<keyword evidence="7" id="KW-1185">Reference proteome</keyword>
<comment type="similarity">
    <text evidence="1">Belongs to the LysR transcriptional regulatory family.</text>
</comment>
<dbReference type="Gene3D" id="1.10.10.10">
    <property type="entry name" value="Winged helix-like DNA-binding domain superfamily/Winged helix DNA-binding domain"/>
    <property type="match status" value="1"/>
</dbReference>
<keyword evidence="4" id="KW-0804">Transcription</keyword>
<dbReference type="InterPro" id="IPR005119">
    <property type="entry name" value="LysR_subst-bd"/>
</dbReference>
<protein>
    <submittedName>
        <fullName evidence="6">LysR family transcriptional regulator</fullName>
    </submittedName>
</protein>
<evidence type="ECO:0000256" key="2">
    <source>
        <dbReference type="ARBA" id="ARBA00023015"/>
    </source>
</evidence>
<dbReference type="Gene3D" id="3.40.190.10">
    <property type="entry name" value="Periplasmic binding protein-like II"/>
    <property type="match status" value="2"/>
</dbReference>
<dbReference type="Pfam" id="PF00126">
    <property type="entry name" value="HTH_1"/>
    <property type="match status" value="1"/>
</dbReference>
<dbReference type="PANTHER" id="PTHR30346">
    <property type="entry name" value="TRANSCRIPTIONAL DUAL REGULATOR HCAR-RELATED"/>
    <property type="match status" value="1"/>
</dbReference>
<dbReference type="Pfam" id="PF03466">
    <property type="entry name" value="LysR_substrate"/>
    <property type="match status" value="1"/>
</dbReference>
<dbReference type="Proteomes" id="UP001254848">
    <property type="component" value="Unassembled WGS sequence"/>
</dbReference>
<comment type="caution">
    <text evidence="6">The sequence shown here is derived from an EMBL/GenBank/DDBJ whole genome shotgun (WGS) entry which is preliminary data.</text>
</comment>